<name>A0A6V7VXD8_MELEN</name>
<reference evidence="1 2" key="1">
    <citation type="submission" date="2020-08" db="EMBL/GenBank/DDBJ databases">
        <authorList>
            <person name="Koutsovoulos G."/>
            <person name="Danchin GJ E."/>
        </authorList>
    </citation>
    <scope>NUCLEOTIDE SEQUENCE [LARGE SCALE GENOMIC DNA]</scope>
</reference>
<dbReference type="Proteomes" id="UP000580250">
    <property type="component" value="Unassembled WGS sequence"/>
</dbReference>
<gene>
    <name evidence="1" type="ORF">MENT_LOCUS31444</name>
</gene>
<protein>
    <submittedName>
        <fullName evidence="1">Uncharacterized protein</fullName>
    </submittedName>
</protein>
<dbReference type="EMBL" id="CAJEWN010000343">
    <property type="protein sequence ID" value="CAD2179442.1"/>
    <property type="molecule type" value="Genomic_DNA"/>
</dbReference>
<proteinExistence type="predicted"/>
<evidence type="ECO:0000313" key="1">
    <source>
        <dbReference type="EMBL" id="CAD2179442.1"/>
    </source>
</evidence>
<accession>A0A6V7VXD8</accession>
<organism evidence="1 2">
    <name type="scientific">Meloidogyne enterolobii</name>
    <name type="common">Root-knot nematode worm</name>
    <name type="synonym">Meloidogyne mayaguensis</name>
    <dbReference type="NCBI Taxonomy" id="390850"/>
    <lineage>
        <taxon>Eukaryota</taxon>
        <taxon>Metazoa</taxon>
        <taxon>Ecdysozoa</taxon>
        <taxon>Nematoda</taxon>
        <taxon>Chromadorea</taxon>
        <taxon>Rhabditida</taxon>
        <taxon>Tylenchina</taxon>
        <taxon>Tylenchomorpha</taxon>
        <taxon>Tylenchoidea</taxon>
        <taxon>Meloidogynidae</taxon>
        <taxon>Meloidogyninae</taxon>
        <taxon>Meloidogyne</taxon>
    </lineage>
</organism>
<dbReference type="AlphaFoldDB" id="A0A6V7VXD8"/>
<evidence type="ECO:0000313" key="2">
    <source>
        <dbReference type="Proteomes" id="UP000580250"/>
    </source>
</evidence>
<comment type="caution">
    <text evidence="1">The sequence shown here is derived from an EMBL/GenBank/DDBJ whole genome shotgun (WGS) entry which is preliminary data.</text>
</comment>
<sequence length="177" mass="21074">MPDRYQNNCEIASTIPEDSDERINFFLDIVKYFRCECKFAKQIDSKLESVKRFFVNLKFIFKNLDDETKQTEGAYIKVEEFLFNKLRDELNNPLRKDNPFETSRKEQAYEVLGLRLNLDKYLNRLGKKLEKFENRMNNLIKKLNKVNPITEKLLDISKGMIFRDCFIDSLSITCKAM</sequence>